<dbReference type="EMBL" id="JQ844247">
    <property type="protein sequence ID" value="AGS53751.1"/>
    <property type="molecule type" value="Genomic_DNA"/>
</dbReference>
<dbReference type="SUPFAM" id="SSF103473">
    <property type="entry name" value="MFS general substrate transporter"/>
    <property type="match status" value="1"/>
</dbReference>
<sequence>MLSEALIALHVNPNERARIMAIRYMFIMLVTAPFGWFSGFLSDMSRNLPFVLNLFLLAAGIAITFIYYTRHKDHSAEQ</sequence>
<dbReference type="AlphaFoldDB" id="A0A806KNJ7"/>
<evidence type="ECO:0000313" key="2">
    <source>
        <dbReference type="EMBL" id="AGS53751.1"/>
    </source>
</evidence>
<keyword evidence="1" id="KW-0472">Membrane</keyword>
<name>A0A806KNJ7_9BACT</name>
<reference evidence="2" key="1">
    <citation type="submission" date="2012-03" db="EMBL/GenBank/DDBJ databases">
        <title>Functional metagenomics reveals considerable lignocellulase gene clusters in the gut microbiome of a wood-feeding higher termite.</title>
        <authorList>
            <person name="Liu N."/>
        </authorList>
    </citation>
    <scope>NUCLEOTIDE SEQUENCE</scope>
</reference>
<proteinExistence type="predicted"/>
<dbReference type="Gene3D" id="1.20.1250.20">
    <property type="entry name" value="MFS general substrate transporter like domains"/>
    <property type="match status" value="1"/>
</dbReference>
<feature type="transmembrane region" description="Helical" evidence="1">
    <location>
        <begin position="48"/>
        <end position="68"/>
    </location>
</feature>
<keyword evidence="1" id="KW-1133">Transmembrane helix</keyword>
<organism evidence="2">
    <name type="scientific">uncultured bacterium contig00076</name>
    <dbReference type="NCBI Taxonomy" id="1181554"/>
    <lineage>
        <taxon>Bacteria</taxon>
        <taxon>environmental samples</taxon>
    </lineage>
</organism>
<dbReference type="InterPro" id="IPR036259">
    <property type="entry name" value="MFS_trans_sf"/>
</dbReference>
<evidence type="ECO:0000256" key="1">
    <source>
        <dbReference type="SAM" id="Phobius"/>
    </source>
</evidence>
<accession>A0A806KNJ7</accession>
<feature type="transmembrane region" description="Helical" evidence="1">
    <location>
        <begin position="21"/>
        <end position="42"/>
    </location>
</feature>
<keyword evidence="1" id="KW-0812">Transmembrane</keyword>
<protein>
    <submittedName>
        <fullName evidence="2">Major facilitator superfamily MFS_1</fullName>
    </submittedName>
</protein>